<dbReference type="PANTHER" id="PTHR22625">
    <property type="entry name" value="PLEXIN"/>
    <property type="match status" value="1"/>
</dbReference>
<dbReference type="GO" id="GO:0002116">
    <property type="term" value="C:semaphorin receptor complex"/>
    <property type="evidence" value="ECO:0007669"/>
    <property type="project" value="TreeGrafter"/>
</dbReference>
<dbReference type="Gene3D" id="1.10.506.10">
    <property type="entry name" value="GTPase Activation - p120gap, domain 1"/>
    <property type="match status" value="2"/>
</dbReference>
<dbReference type="Pfam" id="PF24479">
    <property type="entry name" value="PSI_PlexinA-B"/>
    <property type="match status" value="1"/>
</dbReference>
<proteinExistence type="predicted"/>
<dbReference type="GO" id="GO:0005886">
    <property type="term" value="C:plasma membrane"/>
    <property type="evidence" value="ECO:0007669"/>
    <property type="project" value="TreeGrafter"/>
</dbReference>
<feature type="transmembrane region" description="Helical" evidence="4">
    <location>
        <begin position="842"/>
        <end position="859"/>
    </location>
</feature>
<keyword evidence="4" id="KW-1133">Transmembrane helix</keyword>
<dbReference type="InterPro" id="IPR002909">
    <property type="entry name" value="IPT_dom"/>
</dbReference>
<keyword evidence="4" id="KW-0812">Transmembrane</keyword>
<dbReference type="InterPro" id="IPR014756">
    <property type="entry name" value="Ig_E-set"/>
</dbReference>
<dbReference type="Pfam" id="PF18020">
    <property type="entry name" value="TIG_2"/>
    <property type="match status" value="1"/>
</dbReference>
<feature type="domain" description="IPT/TIG" evidence="6">
    <location>
        <begin position="256"/>
        <end position="355"/>
    </location>
</feature>
<dbReference type="InterPro" id="IPR008936">
    <property type="entry name" value="Rho_GTPase_activation_prot"/>
</dbReference>
<evidence type="ECO:0000313" key="7">
    <source>
        <dbReference type="EMBL" id="TMS37797.1"/>
    </source>
</evidence>
<dbReference type="Proteomes" id="UP000298663">
    <property type="component" value="Chromosome X"/>
</dbReference>
<dbReference type="OrthoDB" id="125363at2759"/>
<evidence type="ECO:0000256" key="1">
    <source>
        <dbReference type="ARBA" id="ARBA00004479"/>
    </source>
</evidence>
<keyword evidence="8" id="KW-1185">Reference proteome</keyword>
<feature type="transmembrane region" description="Helical" evidence="4">
    <location>
        <begin position="646"/>
        <end position="668"/>
    </location>
</feature>
<dbReference type="GO" id="GO:0017154">
    <property type="term" value="F:semaphorin receptor activity"/>
    <property type="evidence" value="ECO:0007669"/>
    <property type="project" value="InterPro"/>
</dbReference>
<dbReference type="SMART" id="SM00423">
    <property type="entry name" value="PSI"/>
    <property type="match status" value="2"/>
</dbReference>
<organism evidence="7 8">
    <name type="scientific">Steinernema carpocapsae</name>
    <name type="common">Entomopathogenic nematode</name>
    <dbReference type="NCBI Taxonomy" id="34508"/>
    <lineage>
        <taxon>Eukaryota</taxon>
        <taxon>Metazoa</taxon>
        <taxon>Ecdysozoa</taxon>
        <taxon>Nematoda</taxon>
        <taxon>Chromadorea</taxon>
        <taxon>Rhabditida</taxon>
        <taxon>Tylenchina</taxon>
        <taxon>Panagrolaimomorpha</taxon>
        <taxon>Strongyloidoidea</taxon>
        <taxon>Steinernematidae</taxon>
        <taxon>Steinernema</taxon>
    </lineage>
</organism>
<feature type="domain" description="PSI" evidence="5">
    <location>
        <begin position="202"/>
        <end position="255"/>
    </location>
</feature>
<evidence type="ECO:0000259" key="5">
    <source>
        <dbReference type="SMART" id="SM00423"/>
    </source>
</evidence>
<dbReference type="STRING" id="34508.A0A4U8V027"/>
<dbReference type="Gene3D" id="3.10.20.90">
    <property type="entry name" value="Phosphatidylinositol 3-kinase Catalytic Subunit, Chain A, domain 1"/>
    <property type="match status" value="1"/>
</dbReference>
<keyword evidence="4" id="KW-0472">Membrane</keyword>
<dbReference type="GO" id="GO:0030334">
    <property type="term" value="P:regulation of cell migration"/>
    <property type="evidence" value="ECO:0007669"/>
    <property type="project" value="TreeGrafter"/>
</dbReference>
<dbReference type="Pfam" id="PF01833">
    <property type="entry name" value="TIG"/>
    <property type="match status" value="2"/>
</dbReference>
<comment type="subcellular location">
    <subcellularLocation>
        <location evidence="1">Membrane</location>
        <topology evidence="1">Single-pass type I membrane protein</topology>
    </subcellularLocation>
</comment>
<evidence type="ECO:0008006" key="9">
    <source>
        <dbReference type="Google" id="ProtNLM"/>
    </source>
</evidence>
<feature type="domain" description="IPT/TIG" evidence="6">
    <location>
        <begin position="356"/>
        <end position="440"/>
    </location>
</feature>
<sequence>MTNIPRLSGSERSYNTRLSLVRDKSSISLALSNFTFYDCQKFSSCSECVSSDFPCDWCIESDQCVDRDTTENKCRGQHLVNSHASDGPSQRRGAGGCPQLVLDEDIYVAASKTKEIRVRVDNLMPFMSHFKCQFEIDHSVHERNARKEENEIICEEMKFEYYGAGIGNGTSHANFSVVWATDGNPATRVLDNMASSRVIMYKCDQLASNCGLCLTLGPNFACGWCESDRPIGTACMAREKCTAGRTWYEGSTLCPHPKILSFTPRKGPIEGGTLITIRGDNLGHSLEHVKDHVQVANHRCEVIREAYVPSSQIVCQTSRYQTVSNGNQRTGGPIVVRLYETLNYTAISTDYFQYVHPVITEFFPVNGPKMGGSHLTIRGVDLDAGYDVSVFIGEIRCLVLNRTADSITCKTGASPSARPEKITVNFDNTMVTSDISFSYAENPTIRSVRLPATIVSGLITVQAYGDSFNLIQRARMVIMQDGFPVRGPYCHNITSDSIICKTPQLEVSPHSTVVPTISREIRYDYGFEINDVLVNVSDGSKMKVYGNPILEKFTDKRFYDPDSILTISGQIDTSFITEQDVQIMIGSSHCNVETLTAKLLTCKPPKERPVYPIDSDPHVEVSIGGSTTDIGVFSYDTRDGFISPTVVMAIIIAIVILCVAFALLLILYRRKNSSHKQQMKYLKSQMDQIEMKVATECKEAFAELQTNMNAFTENMQGTPVIPFLSYRDYASRVLFPNNTNHAVLRELEVEQSRATSIEAGLRQFNRLLMNKTFLLTFIRTMEDNKYFIGKDRVYVGSLLMVVLQEKMEYCTDILKQLLRELIARTVEKRFQPKILFRRSESVAERMLTAWFTFLMYPFLKQSGGQQLYQLFFAIKQQMEKGPQDAITLDARYSLSEEKLLRSTFEFREIFIFLGCEAGVETYTTHGSYNSTPVRVLDCDSITQVKEKCLDALFRSTPYSNRPTANDVDLEWRDCPSGRTILQDLDTTSRSEAGGWRHLNTLAHYKVNENASFVLVPRQSNSYYNLSLLSGKSEKSTFSLKNNSPTLQRPFGTHSSNHSKEQESGKLFHLVRPSEHGPGEQQDKMVTEIYLTRLLTMKGTLQQFIEELLGVIFSTNTRGPQLPACIKYMFDFMDEQAEEHGIYDPEVVHAWKSNALPLRFWVNLIKNPQFLFDIPKPTKIEGSLSVVAQTLMDACSTQEHVLTKDSPSSKLLFAKDIRRFKTWVDKYYQNIKEMPPISENEINGHLAAESQSHVRQFYVFSALNELYRYLDQYKEQLYDQLAMNEVAVSQNLPEKLRKMLETMDVQMDYSTVMSNGTNDGYNSASRLMP</sequence>
<dbReference type="InterPro" id="IPR046800">
    <property type="entry name" value="Plexin_RBD"/>
</dbReference>
<evidence type="ECO:0000256" key="4">
    <source>
        <dbReference type="SAM" id="Phobius"/>
    </source>
</evidence>
<dbReference type="Pfam" id="PF20170">
    <property type="entry name" value="Plexin_RBD"/>
    <property type="match status" value="1"/>
</dbReference>
<dbReference type="SMART" id="SM00429">
    <property type="entry name" value="IPT"/>
    <property type="match status" value="4"/>
</dbReference>
<feature type="domain" description="PSI" evidence="5">
    <location>
        <begin position="38"/>
        <end position="98"/>
    </location>
</feature>
<dbReference type="InterPro" id="IPR031148">
    <property type="entry name" value="Plexin"/>
</dbReference>
<feature type="domain" description="IPT/TIG" evidence="6">
    <location>
        <begin position="547"/>
        <end position="636"/>
    </location>
</feature>
<dbReference type="InterPro" id="IPR016201">
    <property type="entry name" value="PSI"/>
</dbReference>
<dbReference type="EMBL" id="AZBU02000001">
    <property type="protein sequence ID" value="TMS37797.1"/>
    <property type="molecule type" value="Genomic_DNA"/>
</dbReference>
<dbReference type="InterPro" id="IPR013548">
    <property type="entry name" value="Plexin_cytoplasmic_RasGAP_dom"/>
</dbReference>
<dbReference type="CDD" id="cd12790">
    <property type="entry name" value="RasGAP_plexin_A"/>
    <property type="match status" value="1"/>
</dbReference>
<dbReference type="Pfam" id="PF08337">
    <property type="entry name" value="Plexin_cytopl"/>
    <property type="match status" value="1"/>
</dbReference>
<accession>A0A4U8V027</accession>
<reference evidence="7 8" key="1">
    <citation type="journal article" date="2015" name="Genome Biol.">
        <title>Comparative genomics of Steinernema reveals deeply conserved gene regulatory networks.</title>
        <authorList>
            <person name="Dillman A.R."/>
            <person name="Macchietto M."/>
            <person name="Porter C.F."/>
            <person name="Rogers A."/>
            <person name="Williams B."/>
            <person name="Antoshechkin I."/>
            <person name="Lee M.M."/>
            <person name="Goodwin Z."/>
            <person name="Lu X."/>
            <person name="Lewis E.E."/>
            <person name="Goodrich-Blair H."/>
            <person name="Stock S.P."/>
            <person name="Adams B.J."/>
            <person name="Sternberg P.W."/>
            <person name="Mortazavi A."/>
        </authorList>
    </citation>
    <scope>NUCLEOTIDE SEQUENCE [LARGE SCALE GENOMIC DNA]</scope>
    <source>
        <strain evidence="7 8">ALL</strain>
    </source>
</reference>
<name>A0A4U8V027_STECR</name>
<dbReference type="CDD" id="cd00603">
    <property type="entry name" value="IPT_PCSR"/>
    <property type="match status" value="1"/>
</dbReference>
<protein>
    <recommendedName>
        <fullName evidence="9">Sema domain-containing protein</fullName>
    </recommendedName>
</protein>
<gene>
    <name evidence="7" type="ORF">L596_004656</name>
</gene>
<comment type="caution">
    <text evidence="7">The sequence shown here is derived from an EMBL/GenBank/DDBJ whole genome shotgun (WGS) entry which is preliminary data.</text>
</comment>
<dbReference type="Gene3D" id="2.60.40.10">
    <property type="entry name" value="Immunoglobulins"/>
    <property type="match status" value="3"/>
</dbReference>
<dbReference type="InterPro" id="IPR041362">
    <property type="entry name" value="TIG2_plexin"/>
</dbReference>
<reference evidence="7 8" key="2">
    <citation type="journal article" date="2019" name="G3 (Bethesda)">
        <title>Hybrid Assembly of the Genome of the Entomopathogenic Nematode Steinernema carpocapsae Identifies the X-Chromosome.</title>
        <authorList>
            <person name="Serra L."/>
            <person name="Macchietto M."/>
            <person name="Macias-Munoz A."/>
            <person name="McGill C.J."/>
            <person name="Rodriguez I.M."/>
            <person name="Rodriguez B."/>
            <person name="Murad R."/>
            <person name="Mortazavi A."/>
        </authorList>
    </citation>
    <scope>NUCLEOTIDE SEQUENCE [LARGE SCALE GENOMIC DNA]</scope>
    <source>
        <strain evidence="7 8">ALL</strain>
    </source>
</reference>
<dbReference type="InterPro" id="IPR013783">
    <property type="entry name" value="Ig-like_fold"/>
</dbReference>
<dbReference type="SUPFAM" id="SSF48350">
    <property type="entry name" value="GTPase activation domain, GAP"/>
    <property type="match status" value="1"/>
</dbReference>
<dbReference type="SUPFAM" id="SSF81296">
    <property type="entry name" value="E set domains"/>
    <property type="match status" value="2"/>
</dbReference>
<dbReference type="EMBL" id="CM016762">
    <property type="protein sequence ID" value="TMS37797.1"/>
    <property type="molecule type" value="Genomic_DNA"/>
</dbReference>
<evidence type="ECO:0000256" key="3">
    <source>
        <dbReference type="SAM" id="MobiDB-lite"/>
    </source>
</evidence>
<feature type="region of interest" description="Disordered" evidence="3">
    <location>
        <begin position="1038"/>
        <end position="1062"/>
    </location>
</feature>
<dbReference type="PANTHER" id="PTHR22625:SF70">
    <property type="entry name" value="PLEXIN A, ISOFORM A"/>
    <property type="match status" value="1"/>
</dbReference>
<evidence type="ECO:0000313" key="8">
    <source>
        <dbReference type="Proteomes" id="UP000298663"/>
    </source>
</evidence>
<feature type="domain" description="IPT/TIG" evidence="6">
    <location>
        <begin position="442"/>
        <end position="530"/>
    </location>
</feature>
<keyword evidence="2" id="KW-0325">Glycoprotein</keyword>
<evidence type="ECO:0000259" key="6">
    <source>
        <dbReference type="SMART" id="SM00429"/>
    </source>
</evidence>
<evidence type="ECO:0000256" key="2">
    <source>
        <dbReference type="ARBA" id="ARBA00023180"/>
    </source>
</evidence>